<dbReference type="PANTHER" id="PTHR43713">
    <property type="entry name" value="GLUTAMATE-1-SEMIALDEHYDE 2,1-AMINOMUTASE"/>
    <property type="match status" value="1"/>
</dbReference>
<keyword evidence="6" id="KW-1185">Reference proteome</keyword>
<feature type="region of interest" description="Disordered" evidence="3">
    <location>
        <begin position="803"/>
        <end position="844"/>
    </location>
</feature>
<dbReference type="PANTHER" id="PTHR43713:SF3">
    <property type="entry name" value="GLUTAMATE-1-SEMIALDEHYDE 2,1-AMINOMUTASE 1, CHLOROPLASTIC-RELATED"/>
    <property type="match status" value="1"/>
</dbReference>
<evidence type="ECO:0000313" key="5">
    <source>
        <dbReference type="EMBL" id="QUC08467.1"/>
    </source>
</evidence>
<evidence type="ECO:0000256" key="1">
    <source>
        <dbReference type="ARBA" id="ARBA00001933"/>
    </source>
</evidence>
<dbReference type="SUPFAM" id="SSF53383">
    <property type="entry name" value="PLP-dependent transferases"/>
    <property type="match status" value="1"/>
</dbReference>
<protein>
    <submittedName>
        <fullName evidence="5">Glutamate-1-semialdehyde 2,1-aminomutase</fullName>
        <ecNumber evidence="5">5.4.3.8</ecNumber>
    </submittedName>
</protein>
<dbReference type="InterPro" id="IPR049704">
    <property type="entry name" value="Aminotrans_3_PPA_site"/>
</dbReference>
<proteinExistence type="predicted"/>
<dbReference type="InterPro" id="IPR015421">
    <property type="entry name" value="PyrdxlP-dep_Trfase_major"/>
</dbReference>
<dbReference type="Pfam" id="PF00202">
    <property type="entry name" value="Aminotran_3"/>
    <property type="match status" value="1"/>
</dbReference>
<dbReference type="Gene3D" id="3.40.50.720">
    <property type="entry name" value="NAD(P)-binding Rossmann-like Domain"/>
    <property type="match status" value="1"/>
</dbReference>
<evidence type="ECO:0000259" key="4">
    <source>
        <dbReference type="Pfam" id="PF08484"/>
    </source>
</evidence>
<name>A0ABX7Y5K5_9ACTN</name>
<evidence type="ECO:0000313" key="6">
    <source>
        <dbReference type="Proteomes" id="UP000678513"/>
    </source>
</evidence>
<dbReference type="Gene3D" id="3.40.50.150">
    <property type="entry name" value="Vaccinia Virus protein VP39"/>
    <property type="match status" value="1"/>
</dbReference>
<feature type="domain" description="C-methyltransferase" evidence="4">
    <location>
        <begin position="204"/>
        <end position="345"/>
    </location>
</feature>
<dbReference type="EC" id="5.4.3.8" evidence="5"/>
<dbReference type="EMBL" id="CP072384">
    <property type="protein sequence ID" value="QUC08467.1"/>
    <property type="molecule type" value="Genomic_DNA"/>
</dbReference>
<keyword evidence="2" id="KW-0663">Pyridoxal phosphate</keyword>
<comment type="cofactor">
    <cofactor evidence="1">
        <name>pyridoxal 5'-phosphate</name>
        <dbReference type="ChEBI" id="CHEBI:597326"/>
    </cofactor>
</comment>
<dbReference type="InterPro" id="IPR029063">
    <property type="entry name" value="SAM-dependent_MTases_sf"/>
</dbReference>
<organism evidence="5 6">
    <name type="scientific">Arachnia rubra</name>
    <dbReference type="NCBI Taxonomy" id="1547448"/>
    <lineage>
        <taxon>Bacteria</taxon>
        <taxon>Bacillati</taxon>
        <taxon>Actinomycetota</taxon>
        <taxon>Actinomycetes</taxon>
        <taxon>Propionibacteriales</taxon>
        <taxon>Propionibacteriaceae</taxon>
        <taxon>Arachnia</taxon>
    </lineage>
</organism>
<dbReference type="Gene3D" id="3.40.640.10">
    <property type="entry name" value="Type I PLP-dependent aspartate aminotransferase-like (Major domain)"/>
    <property type="match status" value="1"/>
</dbReference>
<keyword evidence="5" id="KW-0413">Isomerase</keyword>
<dbReference type="SUPFAM" id="SSF53335">
    <property type="entry name" value="S-adenosyl-L-methionine-dependent methyltransferases"/>
    <property type="match status" value="1"/>
</dbReference>
<dbReference type="Proteomes" id="UP000678513">
    <property type="component" value="Chromosome"/>
</dbReference>
<dbReference type="Pfam" id="PF08484">
    <property type="entry name" value="Methyltransf_14"/>
    <property type="match status" value="1"/>
</dbReference>
<dbReference type="RefSeq" id="WP_212324415.1">
    <property type="nucleotide sequence ID" value="NZ_AP024463.1"/>
</dbReference>
<accession>A0ABX7Y5K5</accession>
<dbReference type="PROSITE" id="PS00600">
    <property type="entry name" value="AA_TRANSFER_CLASS_3"/>
    <property type="match status" value="1"/>
</dbReference>
<dbReference type="InterPro" id="IPR015424">
    <property type="entry name" value="PyrdxlP-dep_Trfase"/>
</dbReference>
<dbReference type="InterPro" id="IPR038576">
    <property type="entry name" value="Methyltransf_Zn-bd_dom_put_sf"/>
</dbReference>
<evidence type="ECO:0000256" key="3">
    <source>
        <dbReference type="SAM" id="MobiDB-lite"/>
    </source>
</evidence>
<dbReference type="NCBIfam" id="NF004856">
    <property type="entry name" value="PRK06209.1"/>
    <property type="match status" value="1"/>
</dbReference>
<dbReference type="Gene3D" id="3.90.1150.10">
    <property type="entry name" value="Aspartate Aminotransferase, domain 1"/>
    <property type="match status" value="1"/>
</dbReference>
<dbReference type="Gene3D" id="6.20.50.110">
    <property type="entry name" value="Methyltransferase, zinc-binding domain"/>
    <property type="match status" value="1"/>
</dbReference>
<evidence type="ECO:0000256" key="2">
    <source>
        <dbReference type="ARBA" id="ARBA00022898"/>
    </source>
</evidence>
<reference evidence="5 6" key="1">
    <citation type="submission" date="2021-03" db="EMBL/GenBank/DDBJ databases">
        <title>Human Oral Microbial Genomes.</title>
        <authorList>
            <person name="Johnston C.D."/>
            <person name="Chen T."/>
            <person name="Dewhirst F.E."/>
        </authorList>
    </citation>
    <scope>NUCLEOTIDE SEQUENCE [LARGE SCALE GENOMIC DNA]</scope>
    <source>
        <strain evidence="5 6">DSMZ 100122</strain>
    </source>
</reference>
<gene>
    <name evidence="5" type="ORF">J5A65_01565</name>
</gene>
<dbReference type="GO" id="GO:0042286">
    <property type="term" value="F:glutamate-1-semialdehyde 2,1-aminomutase activity"/>
    <property type="evidence" value="ECO:0007669"/>
    <property type="project" value="UniProtKB-EC"/>
</dbReference>
<feature type="compositionally biased region" description="Basic and acidic residues" evidence="3">
    <location>
        <begin position="832"/>
        <end position="844"/>
    </location>
</feature>
<dbReference type="InterPro" id="IPR013691">
    <property type="entry name" value="MeTrfase_14"/>
</dbReference>
<dbReference type="InterPro" id="IPR015422">
    <property type="entry name" value="PyrdxlP-dep_Trfase_small"/>
</dbReference>
<dbReference type="InterPro" id="IPR005814">
    <property type="entry name" value="Aminotrans_3"/>
</dbReference>
<sequence length="844" mass="88954">MAECLLCGSSDNTVVFDLGMQPSARHWPLPGDPLPDAAHALAMRLCRACGLAQLDADDTTEPEVVVPEPQAVTDQARQAVADLARLGHLDGRRTVVEFGSPHGGSWLPFLDLEPVSGPADLLVDSLGLMHDRDLRAALERRAAALADGGLAVFLIQPLGDVVEQRQWTALRHGHHAYFSLTSLRGALELAGLAPVTALRYDLYGGVAVVLAARGGQPDAGLRAAYDDEARKGLATPGGLAGLADAVTESLGQLRDYLADRQATGTRLFAYGAASKAVAELAMVGEVAGAILAVGDASPNKQGRCMPGSRVPVVSPEELIEAGPEEVLLLLADLQDEVLAAYPQLRGRLVAAGPGGIARPSRRIDAWPGSVAAQARLHEVVPGGAHTYARGPDQYPESAPVVIVRGRGAQVWDVDNHSYVEYGIGLRAVTLGHRHPRVDEAVRRAQRDGISFSRPTLLEAKTAERFLANVPGAERVKFAKNGSDVTTAAVKLARAATGRWRIAVADQSFFSVDDWWIGHTAMNAGTLPAEVEAGSLFPYGDLGAVRAIVEQGDVAAVMLQAADATTEPDLPFLTGLRELCDRTGTVLVYDEIVTGYRWHTGGIQALTGVSPDLSCWAKGIGNGYAISALTGRADLMDLGGLATGRDRPFLVSTTYGPESVGLAALGAVMDEYAASDPIAAIRSAGERLAAGMTEVTSAAGLSRHLFPAGDPRCLVFTTLDADGNRSQAMRTVLMQGLLRHGVLAQSWVTCAAHSEADIDHTIEAIALSLDDYARALADGPESVLTGRPVAPSMRPYAAPRQITLTGPKRAGKPGGEGQGSLLSKEAGGNTVFEHVREHTRSREVR</sequence>